<dbReference type="GeneID" id="120271606"/>
<dbReference type="RefSeq" id="XP_039134220.1">
    <property type="nucleotide sequence ID" value="XM_039278286.1"/>
</dbReference>
<dbReference type="PANTHER" id="PTHR10775">
    <property type="entry name" value="OS08G0208400 PROTEIN"/>
    <property type="match status" value="1"/>
</dbReference>
<keyword evidence="3" id="KW-1185">Reference proteome</keyword>
<evidence type="ECO:0000259" key="1">
    <source>
        <dbReference type="Pfam" id="PF13960"/>
    </source>
</evidence>
<feature type="domain" description="Transposase-associated" evidence="2">
    <location>
        <begin position="3"/>
        <end position="76"/>
    </location>
</feature>
<proteinExistence type="predicted"/>
<protein>
    <submittedName>
        <fullName evidence="4">Uncharacterized protein LOC120271606</fullName>
    </submittedName>
</protein>
<evidence type="ECO:0000313" key="4">
    <source>
        <dbReference type="RefSeq" id="XP_039134220.1"/>
    </source>
</evidence>
<gene>
    <name evidence="4" type="primary">LOC120271606</name>
</gene>
<dbReference type="PANTHER" id="PTHR10775:SF182">
    <property type="entry name" value="TRANSPOSON, EN_SPM-LIKE, TRANSPOSASE-ASSOCIATED DOMAIN PROTEIN-RELATED"/>
    <property type="match status" value="1"/>
</dbReference>
<dbReference type="Proteomes" id="UP001515500">
    <property type="component" value="Chromosome 11"/>
</dbReference>
<dbReference type="Pfam" id="PF13963">
    <property type="entry name" value="Transpos_assoc"/>
    <property type="match status" value="1"/>
</dbReference>
<dbReference type="AlphaFoldDB" id="A0AB40C367"/>
<sequence length="451" mass="52309">MDKSWINLSTRANDEYINGVVSFLDFAFAHSAKDGKFFCPCTKCVNTYHVSRSEAFDHIICEGFLKGYVQWIFHGESSGAYTSTSKSNEEEEDLHHGMHTLLNDAFGMDVDMEERTDELDDVNRRSFGDNQFYSLIKEAEESLYSTCTTFTKLSFMHWDWVTKKVHACPNDCMLFWKNKEHEDICSKCGASRWKEHANIVEDDSSISTKKKKPVKILRWFPLKPRLQRLFMSSKTATFMKWHEEGRTKDGNLRHPADSKCWKNLDARYPDFSSNTRNIRLGLASDGFNPFKTMNVTHSTWPIILIPYNLPPWMCMKQPNFILSLLIPGPKDPGNNIDVYMEPLIEELKELWEDGIETFDVSMNETFRMRAAILWTINDFPAYANLSGWSTKWAYACPICGYDTASRWFLLVLKFFVRNRAHLEGSIAEGYLAQEFLTFCSWYLIGVATKFN</sequence>
<evidence type="ECO:0000259" key="2">
    <source>
        <dbReference type="Pfam" id="PF13963"/>
    </source>
</evidence>
<dbReference type="InterPro" id="IPR004242">
    <property type="entry name" value="Transposase_21"/>
</dbReference>
<reference evidence="4" key="1">
    <citation type="submission" date="2025-08" db="UniProtKB">
        <authorList>
            <consortium name="RefSeq"/>
        </authorList>
    </citation>
    <scope>IDENTIFICATION</scope>
</reference>
<name>A0AB40C367_DIOCR</name>
<dbReference type="InterPro" id="IPR029480">
    <property type="entry name" value="Transpos_assoc"/>
</dbReference>
<dbReference type="InterPro" id="IPR025452">
    <property type="entry name" value="DUF4218"/>
</dbReference>
<accession>A0AB40C367</accession>
<dbReference type="Pfam" id="PF02992">
    <property type="entry name" value="Transposase_21"/>
    <property type="match status" value="1"/>
</dbReference>
<organism evidence="3 4">
    <name type="scientific">Dioscorea cayennensis subsp. rotundata</name>
    <name type="common">White Guinea yam</name>
    <name type="synonym">Dioscorea rotundata</name>
    <dbReference type="NCBI Taxonomy" id="55577"/>
    <lineage>
        <taxon>Eukaryota</taxon>
        <taxon>Viridiplantae</taxon>
        <taxon>Streptophyta</taxon>
        <taxon>Embryophyta</taxon>
        <taxon>Tracheophyta</taxon>
        <taxon>Spermatophyta</taxon>
        <taxon>Magnoliopsida</taxon>
        <taxon>Liliopsida</taxon>
        <taxon>Dioscoreales</taxon>
        <taxon>Dioscoreaceae</taxon>
        <taxon>Dioscorea</taxon>
    </lineage>
</organism>
<dbReference type="Pfam" id="PF13960">
    <property type="entry name" value="DUF4218"/>
    <property type="match status" value="1"/>
</dbReference>
<evidence type="ECO:0000313" key="3">
    <source>
        <dbReference type="Proteomes" id="UP001515500"/>
    </source>
</evidence>
<feature type="domain" description="DUF4218" evidence="1">
    <location>
        <begin position="408"/>
        <end position="451"/>
    </location>
</feature>